<comment type="caution">
    <text evidence="2">The sequence shown here is derived from an EMBL/GenBank/DDBJ whole genome shotgun (WGS) entry which is preliminary data.</text>
</comment>
<name>A0A409YRX4_9AGAR</name>
<dbReference type="EMBL" id="NHYE01000436">
    <property type="protein sequence ID" value="PPR05740.1"/>
    <property type="molecule type" value="Genomic_DNA"/>
</dbReference>
<accession>A0A409YRX4</accession>
<dbReference type="Proteomes" id="UP000284706">
    <property type="component" value="Unassembled WGS sequence"/>
</dbReference>
<organism evidence="2 3">
    <name type="scientific">Gymnopilus dilepis</name>
    <dbReference type="NCBI Taxonomy" id="231916"/>
    <lineage>
        <taxon>Eukaryota</taxon>
        <taxon>Fungi</taxon>
        <taxon>Dikarya</taxon>
        <taxon>Basidiomycota</taxon>
        <taxon>Agaricomycotina</taxon>
        <taxon>Agaricomycetes</taxon>
        <taxon>Agaricomycetidae</taxon>
        <taxon>Agaricales</taxon>
        <taxon>Agaricineae</taxon>
        <taxon>Hymenogastraceae</taxon>
        <taxon>Gymnopilus</taxon>
    </lineage>
</organism>
<sequence>MSEVIEVTTCILNQAGSFEEEENHEQEQEARRKKWREYYALHKEMLRMRARERAASAKLVLSWQFRAKQRRLESETPEQAEERRSRHREVAAKYREANRAKIRVRAWERRWYQYVGEIRRSRVRILTAAQTPSLPEP</sequence>
<evidence type="ECO:0000256" key="1">
    <source>
        <dbReference type="SAM" id="MobiDB-lite"/>
    </source>
</evidence>
<dbReference type="InParanoid" id="A0A409YRX4"/>
<reference evidence="2 3" key="1">
    <citation type="journal article" date="2018" name="Evol. Lett.">
        <title>Horizontal gene cluster transfer increased hallucinogenic mushroom diversity.</title>
        <authorList>
            <person name="Reynolds H.T."/>
            <person name="Vijayakumar V."/>
            <person name="Gluck-Thaler E."/>
            <person name="Korotkin H.B."/>
            <person name="Matheny P.B."/>
            <person name="Slot J.C."/>
        </authorList>
    </citation>
    <scope>NUCLEOTIDE SEQUENCE [LARGE SCALE GENOMIC DNA]</scope>
    <source>
        <strain evidence="2 3">SRW20</strain>
    </source>
</reference>
<dbReference type="AlphaFoldDB" id="A0A409YRX4"/>
<protein>
    <submittedName>
        <fullName evidence="2">Uncharacterized protein</fullName>
    </submittedName>
</protein>
<keyword evidence="3" id="KW-1185">Reference proteome</keyword>
<evidence type="ECO:0000313" key="2">
    <source>
        <dbReference type="EMBL" id="PPR05740.1"/>
    </source>
</evidence>
<gene>
    <name evidence="2" type="ORF">CVT26_008493</name>
</gene>
<evidence type="ECO:0000313" key="3">
    <source>
        <dbReference type="Proteomes" id="UP000284706"/>
    </source>
</evidence>
<feature type="region of interest" description="Disordered" evidence="1">
    <location>
        <begin position="69"/>
        <end position="90"/>
    </location>
</feature>
<feature type="compositionally biased region" description="Basic and acidic residues" evidence="1">
    <location>
        <begin position="70"/>
        <end position="90"/>
    </location>
</feature>
<proteinExistence type="predicted"/>